<dbReference type="EMBL" id="MSPX01000012">
    <property type="protein sequence ID" value="OQP85749.1"/>
    <property type="molecule type" value="Genomic_DNA"/>
</dbReference>
<comment type="caution">
    <text evidence="2">The sequence shown here is derived from an EMBL/GenBank/DDBJ whole genome shotgun (WGS) entry which is preliminary data.</text>
</comment>
<organism evidence="2 3">
    <name type="scientific">Xaviernesmea rhizosphaerae</name>
    <dbReference type="NCBI Taxonomy" id="1672749"/>
    <lineage>
        <taxon>Bacteria</taxon>
        <taxon>Pseudomonadati</taxon>
        <taxon>Pseudomonadota</taxon>
        <taxon>Alphaproteobacteria</taxon>
        <taxon>Hyphomicrobiales</taxon>
        <taxon>Rhizobiaceae</taxon>
        <taxon>Rhizobium/Agrobacterium group</taxon>
        <taxon>Xaviernesmea</taxon>
    </lineage>
</organism>
<reference evidence="2 3" key="1">
    <citation type="journal article" date="2017" name="Antonie Van Leeuwenhoek">
        <title>Rhizobium rhizosphaerae sp. nov., a novel species isolated from rice rhizosphere.</title>
        <authorList>
            <person name="Zhao J.J."/>
            <person name="Zhang J."/>
            <person name="Zhang R.J."/>
            <person name="Zhang C.W."/>
            <person name="Yin H.Q."/>
            <person name="Zhang X.X."/>
        </authorList>
    </citation>
    <scope>NUCLEOTIDE SEQUENCE [LARGE SCALE GENOMIC DNA]</scope>
    <source>
        <strain evidence="2 3">RD15</strain>
    </source>
</reference>
<dbReference type="Gene3D" id="1.10.530.10">
    <property type="match status" value="1"/>
</dbReference>
<sequence>MTINRTFFFEELHETLFPNGLHESQYQGTARILDYWAQRHPALDDRFLAYILATAYHETGAAMQPVRETHATSDDQAIERLQRAFDNGQLTWVRKPYWNKDSEGKSWFGRGLVQLTRRDNYDRVGHNLGIDLTTDPSAALDDDNAIRIIVEGMIGGWFIGPKLADFFHGNVANWLRARAIINGSESAQKVARYGKSFYRALSYTV</sequence>
<evidence type="ECO:0000313" key="2">
    <source>
        <dbReference type="EMBL" id="OQP85749.1"/>
    </source>
</evidence>
<proteinExistence type="predicted"/>
<gene>
    <name evidence="2" type="ORF">BTR14_14175</name>
</gene>
<dbReference type="InterPro" id="IPR000726">
    <property type="entry name" value="Glyco_hydro_19_cat"/>
</dbReference>
<evidence type="ECO:0000259" key="1">
    <source>
        <dbReference type="Pfam" id="PF00182"/>
    </source>
</evidence>
<dbReference type="Pfam" id="PF00182">
    <property type="entry name" value="Glyco_hydro_19"/>
    <property type="match status" value="1"/>
</dbReference>
<feature type="domain" description="Glycoside hydrolase family 19 catalytic" evidence="1">
    <location>
        <begin position="98"/>
        <end position="141"/>
    </location>
</feature>
<accession>A0ABX3PB91</accession>
<dbReference type="SUPFAM" id="SSF53955">
    <property type="entry name" value="Lysozyme-like"/>
    <property type="match status" value="1"/>
</dbReference>
<dbReference type="InterPro" id="IPR023346">
    <property type="entry name" value="Lysozyme-like_dom_sf"/>
</dbReference>
<evidence type="ECO:0000313" key="3">
    <source>
        <dbReference type="Proteomes" id="UP000192652"/>
    </source>
</evidence>
<name>A0ABX3PB91_9HYPH</name>
<dbReference type="RefSeq" id="WP_081176750.1">
    <property type="nucleotide sequence ID" value="NZ_MSPX01000012.1"/>
</dbReference>
<keyword evidence="3" id="KW-1185">Reference proteome</keyword>
<protein>
    <recommendedName>
        <fullName evidence="1">Glycoside hydrolase family 19 catalytic domain-containing protein</fullName>
    </recommendedName>
</protein>
<dbReference type="Proteomes" id="UP000192652">
    <property type="component" value="Unassembled WGS sequence"/>
</dbReference>